<keyword evidence="3" id="KW-1185">Reference proteome</keyword>
<dbReference type="RefSeq" id="WP_210318669.1">
    <property type="nucleotide sequence ID" value="NZ_BMES01000002.1"/>
</dbReference>
<dbReference type="Proteomes" id="UP000603912">
    <property type="component" value="Unassembled WGS sequence"/>
</dbReference>
<dbReference type="InterPro" id="IPR024975">
    <property type="entry name" value="NOV_C"/>
</dbReference>
<sequence length="219" mass="24287">MEKIPQRELLYAWRDLPFLGQFESCLALYGMSGSWRRANVGSWRFDGVPPAPQTNERKIRDLEVAPPLPHIAAKVQRERSAARVNFAGRDERNRRLGRAGEEWAVGVLKSELLAAGRADLAEKVIWVSANVGDGLGYDIAGFDPAGRPLAIKVKTTNGNHGAPFIVAANEVRAYEEEPTFVLMRIFDFSDKPRFYRLHGPSRRSCALTPLAFGAHSSGI</sequence>
<evidence type="ECO:0000313" key="2">
    <source>
        <dbReference type="EMBL" id="GGH27680.1"/>
    </source>
</evidence>
<comment type="caution">
    <text evidence="2">The sequence shown here is derived from an EMBL/GenBank/DDBJ whole genome shotgun (WGS) entry which is preliminary data.</text>
</comment>
<name>A0A917ML44_9HYPH</name>
<dbReference type="EMBL" id="BMES01000002">
    <property type="protein sequence ID" value="GGH27680.1"/>
    <property type="molecule type" value="Genomic_DNA"/>
</dbReference>
<feature type="domain" description="Protein NO VEIN C-terminal" evidence="1">
    <location>
        <begin position="115"/>
        <end position="196"/>
    </location>
</feature>
<dbReference type="AlphaFoldDB" id="A0A917ML44"/>
<reference evidence="2" key="2">
    <citation type="submission" date="2020-09" db="EMBL/GenBank/DDBJ databases">
        <authorList>
            <person name="Sun Q."/>
            <person name="Zhou Y."/>
        </authorList>
    </citation>
    <scope>NUCLEOTIDE SEQUENCE</scope>
    <source>
        <strain evidence="2">CGMCC 1.12214</strain>
    </source>
</reference>
<proteinExistence type="predicted"/>
<accession>A0A917ML44</accession>
<gene>
    <name evidence="2" type="ORF">GCM10007036_36370</name>
</gene>
<protein>
    <recommendedName>
        <fullName evidence="1">Protein NO VEIN C-terminal domain-containing protein</fullName>
    </recommendedName>
</protein>
<evidence type="ECO:0000313" key="3">
    <source>
        <dbReference type="Proteomes" id="UP000603912"/>
    </source>
</evidence>
<dbReference type="Pfam" id="PF13020">
    <property type="entry name" value="NOV_C"/>
    <property type="match status" value="1"/>
</dbReference>
<evidence type="ECO:0000259" key="1">
    <source>
        <dbReference type="Pfam" id="PF13020"/>
    </source>
</evidence>
<reference evidence="2" key="1">
    <citation type="journal article" date="2014" name="Int. J. Syst. Evol. Microbiol.">
        <title>Complete genome sequence of Corynebacterium casei LMG S-19264T (=DSM 44701T), isolated from a smear-ripened cheese.</title>
        <authorList>
            <consortium name="US DOE Joint Genome Institute (JGI-PGF)"/>
            <person name="Walter F."/>
            <person name="Albersmeier A."/>
            <person name="Kalinowski J."/>
            <person name="Ruckert C."/>
        </authorList>
    </citation>
    <scope>NUCLEOTIDE SEQUENCE</scope>
    <source>
        <strain evidence="2">CGMCC 1.12214</strain>
    </source>
</reference>
<organism evidence="2 3">
    <name type="scientific">Alsobacter metallidurans</name>
    <dbReference type="NCBI Taxonomy" id="340221"/>
    <lineage>
        <taxon>Bacteria</taxon>
        <taxon>Pseudomonadati</taxon>
        <taxon>Pseudomonadota</taxon>
        <taxon>Alphaproteobacteria</taxon>
        <taxon>Hyphomicrobiales</taxon>
        <taxon>Alsobacteraceae</taxon>
        <taxon>Alsobacter</taxon>
    </lineage>
</organism>